<evidence type="ECO:0000256" key="2">
    <source>
        <dbReference type="ARBA" id="ARBA00022603"/>
    </source>
</evidence>
<evidence type="ECO:0000313" key="8">
    <source>
        <dbReference type="Proteomes" id="UP001202244"/>
    </source>
</evidence>
<evidence type="ECO:0000313" key="7">
    <source>
        <dbReference type="EMBL" id="UNS97212.1"/>
    </source>
</evidence>
<comment type="similarity">
    <text evidence="6">Belongs to the class I-like SAM-binding methyltransferase superfamily. C5-methyltransferase family.</text>
</comment>
<reference evidence="7 8" key="1">
    <citation type="journal article" date="2023" name="Microbiol. Spectr.">
        <title>Synergy between Genome Mining, Metabolomics, and Bioinformatics Uncovers Antibacterial Chlorinated Carbazole Alkaloids and Their Biosynthetic Gene Cluster from Streptomyces tubbatahanensis sp. nov., a Novel Actinomycete Isolated from Sulu Sea, Philippines.</title>
        <authorList>
            <person name="Tenebro C.P."/>
            <person name="Trono D.J.V.L."/>
            <person name="Balida L.A.P."/>
            <person name="Bayog L.K.A."/>
            <person name="Bruna J.R."/>
            <person name="Sabido E.M."/>
            <person name="Caspe D.P.C."/>
            <person name="de Los Santos E.L.C."/>
            <person name="Saludes J.P."/>
            <person name="Dalisay D.S."/>
        </authorList>
    </citation>
    <scope>NUCLEOTIDE SEQUENCE [LARGE SCALE GENOMIC DNA]</scope>
    <source>
        <strain evidence="7 8">DSD3025</strain>
    </source>
</reference>
<dbReference type="RefSeq" id="WP_242751365.1">
    <property type="nucleotide sequence ID" value="NZ_CP093846.1"/>
</dbReference>
<keyword evidence="2 6" id="KW-0489">Methyltransferase</keyword>
<comment type="caution">
    <text evidence="6">Lacks conserved residue(s) required for the propagation of feature annotation.</text>
</comment>
<dbReference type="InterPro" id="IPR001525">
    <property type="entry name" value="C5_MeTfrase"/>
</dbReference>
<dbReference type="GO" id="GO:0008168">
    <property type="term" value="F:methyltransferase activity"/>
    <property type="evidence" value="ECO:0007669"/>
    <property type="project" value="UniProtKB-KW"/>
</dbReference>
<organism evidence="7 8">
    <name type="scientific">Streptomyces tubbatahanensis</name>
    <dbReference type="NCBI Taxonomy" id="2923272"/>
    <lineage>
        <taxon>Bacteria</taxon>
        <taxon>Bacillati</taxon>
        <taxon>Actinomycetota</taxon>
        <taxon>Actinomycetes</taxon>
        <taxon>Kitasatosporales</taxon>
        <taxon>Streptomycetaceae</taxon>
        <taxon>Streptomyces</taxon>
    </lineage>
</organism>
<dbReference type="InterPro" id="IPR029063">
    <property type="entry name" value="SAM-dependent_MTases_sf"/>
</dbReference>
<protein>
    <recommendedName>
        <fullName evidence="1">DNA (cytosine-5-)-methyltransferase</fullName>
        <ecNumber evidence="1">2.1.1.37</ecNumber>
    </recommendedName>
</protein>
<dbReference type="Proteomes" id="UP001202244">
    <property type="component" value="Chromosome"/>
</dbReference>
<keyword evidence="3 6" id="KW-0808">Transferase</keyword>
<evidence type="ECO:0000256" key="6">
    <source>
        <dbReference type="PROSITE-ProRule" id="PRU01016"/>
    </source>
</evidence>
<dbReference type="Gene3D" id="3.90.120.10">
    <property type="entry name" value="DNA Methylase, subunit A, domain 2"/>
    <property type="match status" value="1"/>
</dbReference>
<evidence type="ECO:0000256" key="4">
    <source>
        <dbReference type="ARBA" id="ARBA00022691"/>
    </source>
</evidence>
<keyword evidence="4 6" id="KW-0949">S-adenosyl-L-methionine</keyword>
<accession>A0ABY3XS08</accession>
<dbReference type="InterPro" id="IPR050390">
    <property type="entry name" value="C5-Methyltransferase"/>
</dbReference>
<dbReference type="EMBL" id="CP093846">
    <property type="protein sequence ID" value="UNS97212.1"/>
    <property type="molecule type" value="Genomic_DNA"/>
</dbReference>
<dbReference type="Gene3D" id="3.40.50.150">
    <property type="entry name" value="Vaccinia Virus protein VP39"/>
    <property type="match status" value="1"/>
</dbReference>
<sequence length="329" mass="35511">MDDFASGRLDCLAVCAGAGGLALGLEQAGFDPVLLLDNRPVACETLRLNRPQWNVLEADLLDFDPVDHSETYDVDLLAAGLPRVKATAAVTREDRDEEIRILEATVMLMHGVRPRALLIENVPDLVSKPTYEPIREYVATELRHLGYRYRWLVVNAKDYGVPQDRKQGLLVAFTADDLDRFVRPAPDTNPPLTVGEALGVSMAARGWPEAAAWAAQADRVAPTVVGGSWNRGGADLGPTGSKRSWARIGVNGGTIADEVPGAEFHLDPDVPHDKGLVALTVEQAARLQGFPDDWAFAGRKTARYRQVGHASPPPVGRAVGLAIRAALGH</sequence>
<keyword evidence="8" id="KW-1185">Reference proteome</keyword>
<evidence type="ECO:0000256" key="3">
    <source>
        <dbReference type="ARBA" id="ARBA00022679"/>
    </source>
</evidence>
<keyword evidence="5" id="KW-0680">Restriction system</keyword>
<dbReference type="PROSITE" id="PS51679">
    <property type="entry name" value="SAM_MT_C5"/>
    <property type="match status" value="1"/>
</dbReference>
<name>A0ABY3XS08_9ACTN</name>
<dbReference type="GO" id="GO:0032259">
    <property type="term" value="P:methylation"/>
    <property type="evidence" value="ECO:0007669"/>
    <property type="project" value="UniProtKB-KW"/>
</dbReference>
<proteinExistence type="inferred from homology"/>
<dbReference type="Pfam" id="PF00145">
    <property type="entry name" value="DNA_methylase"/>
    <property type="match status" value="2"/>
</dbReference>
<gene>
    <name evidence="7" type="ORF">MMF93_12375</name>
</gene>
<evidence type="ECO:0000256" key="5">
    <source>
        <dbReference type="ARBA" id="ARBA00022747"/>
    </source>
</evidence>
<evidence type="ECO:0000256" key="1">
    <source>
        <dbReference type="ARBA" id="ARBA00011975"/>
    </source>
</evidence>
<dbReference type="PRINTS" id="PR00105">
    <property type="entry name" value="C5METTRFRASE"/>
</dbReference>
<dbReference type="PANTHER" id="PTHR10629:SF52">
    <property type="entry name" value="DNA (CYTOSINE-5)-METHYLTRANSFERASE 1"/>
    <property type="match status" value="1"/>
</dbReference>
<dbReference type="EC" id="2.1.1.37" evidence="1"/>
<dbReference type="PANTHER" id="PTHR10629">
    <property type="entry name" value="CYTOSINE-SPECIFIC METHYLTRANSFERASE"/>
    <property type="match status" value="1"/>
</dbReference>
<dbReference type="SUPFAM" id="SSF53335">
    <property type="entry name" value="S-adenosyl-L-methionine-dependent methyltransferases"/>
    <property type="match status" value="1"/>
</dbReference>